<protein>
    <submittedName>
        <fullName evidence="4">Monocarboxylate transporter 9</fullName>
    </submittedName>
</protein>
<keyword evidence="2" id="KW-0472">Membrane</keyword>
<dbReference type="PANTHER" id="PTHR11360">
    <property type="entry name" value="MONOCARBOXYLATE TRANSPORTER"/>
    <property type="match status" value="1"/>
</dbReference>
<dbReference type="GO" id="GO:0008028">
    <property type="term" value="F:monocarboxylic acid transmembrane transporter activity"/>
    <property type="evidence" value="ECO:0007669"/>
    <property type="project" value="TreeGrafter"/>
</dbReference>
<dbReference type="Pfam" id="PF07690">
    <property type="entry name" value="MFS_1"/>
    <property type="match status" value="1"/>
</dbReference>
<dbReference type="EMBL" id="JAIZAY010000019">
    <property type="protein sequence ID" value="KAJ8024055.1"/>
    <property type="molecule type" value="Genomic_DNA"/>
</dbReference>
<feature type="transmembrane region" description="Helical" evidence="2">
    <location>
        <begin position="344"/>
        <end position="366"/>
    </location>
</feature>
<reference evidence="4" key="1">
    <citation type="submission" date="2021-10" db="EMBL/GenBank/DDBJ databases">
        <title>Tropical sea cucumber genome reveals ecological adaptation and Cuvierian tubules defense mechanism.</title>
        <authorList>
            <person name="Chen T."/>
        </authorList>
    </citation>
    <scope>NUCLEOTIDE SEQUENCE</scope>
    <source>
        <strain evidence="4">Nanhai2018</strain>
        <tissue evidence="4">Muscle</tissue>
    </source>
</reference>
<sequence>MIYLYLTFGLLYGVSTGICFHGVICILLQHFPQKSTRATATALLGTTIGVLIYSQLLEVTLTAFGWHSSMLILASLIILPGLPVSFLVMPLKSVPDSHIGHVEHLTKMMRDTDKGGSMEGGKMEMQVPKEVLDSAGNVEGEEHLANYASPCSVKWTFNEKEEDLSSDPSRSTSDYGTFRDYSSEDDVNRKMESKKRKLSITSFSWCGDCQIVLRMGRMWIFSIACVLSAMAWCVYFVNIGSFFDSVGLNLDEIAFLLTLMAAMEIAGKLYLATVGESVPVAKIYLLIVQSVIMASISVILIFAEKYVAMIFLSVVIGFIRALWMTLPYTVGVEVIGARYADQSVTVTLFCQGIGNLLGNLPAGAIYDATGSYQFVFAMVATSAFLAAVFYSVLPFLRQSCNHPLPCKYQREQFTVVANTMAVDASTQTEFNENVNE</sequence>
<feature type="domain" description="Major facilitator superfamily (MFS) profile" evidence="3">
    <location>
        <begin position="1"/>
        <end position="398"/>
    </location>
</feature>
<comment type="caution">
    <text evidence="4">The sequence shown here is derived from an EMBL/GenBank/DDBJ whole genome shotgun (WGS) entry which is preliminary data.</text>
</comment>
<dbReference type="PROSITE" id="PS50850">
    <property type="entry name" value="MFS"/>
    <property type="match status" value="1"/>
</dbReference>
<evidence type="ECO:0000313" key="5">
    <source>
        <dbReference type="Proteomes" id="UP001152320"/>
    </source>
</evidence>
<gene>
    <name evidence="4" type="ORF">HOLleu_36673</name>
</gene>
<dbReference type="AlphaFoldDB" id="A0A9Q0YK67"/>
<proteinExistence type="predicted"/>
<feature type="transmembrane region" description="Helical" evidence="2">
    <location>
        <begin position="283"/>
        <end position="303"/>
    </location>
</feature>
<feature type="transmembrane region" description="Helical" evidence="2">
    <location>
        <begin position="372"/>
        <end position="393"/>
    </location>
</feature>
<dbReference type="InterPro" id="IPR050327">
    <property type="entry name" value="Proton-linked_MCT"/>
</dbReference>
<dbReference type="SUPFAM" id="SSF103473">
    <property type="entry name" value="MFS general substrate transporter"/>
    <property type="match status" value="1"/>
</dbReference>
<name>A0A9Q0YK67_HOLLE</name>
<evidence type="ECO:0000256" key="2">
    <source>
        <dbReference type="SAM" id="Phobius"/>
    </source>
</evidence>
<feature type="transmembrane region" description="Helical" evidence="2">
    <location>
        <begin position="6"/>
        <end position="28"/>
    </location>
</feature>
<feature type="transmembrane region" description="Helical" evidence="2">
    <location>
        <begin position="309"/>
        <end position="332"/>
    </location>
</feature>
<keyword evidence="2" id="KW-1133">Transmembrane helix</keyword>
<keyword evidence="2" id="KW-0812">Transmembrane</keyword>
<keyword evidence="5" id="KW-1185">Reference proteome</keyword>
<dbReference type="InterPro" id="IPR020846">
    <property type="entry name" value="MFS_dom"/>
</dbReference>
<dbReference type="PANTHER" id="PTHR11360:SF172">
    <property type="entry name" value="MAJOR FACILITATOR SUPERFAMILY (MFS) PROFILE DOMAIN-CONTAINING PROTEIN"/>
    <property type="match status" value="1"/>
</dbReference>
<feature type="transmembrane region" description="Helical" evidence="2">
    <location>
        <begin position="219"/>
        <end position="241"/>
    </location>
</feature>
<evidence type="ECO:0000313" key="4">
    <source>
        <dbReference type="EMBL" id="KAJ8024055.1"/>
    </source>
</evidence>
<evidence type="ECO:0000256" key="1">
    <source>
        <dbReference type="ARBA" id="ARBA00004141"/>
    </source>
</evidence>
<dbReference type="InterPro" id="IPR011701">
    <property type="entry name" value="MFS"/>
</dbReference>
<dbReference type="Gene3D" id="1.20.1250.20">
    <property type="entry name" value="MFS general substrate transporter like domains"/>
    <property type="match status" value="1"/>
</dbReference>
<dbReference type="GO" id="GO:0016020">
    <property type="term" value="C:membrane"/>
    <property type="evidence" value="ECO:0007669"/>
    <property type="project" value="UniProtKB-SubCell"/>
</dbReference>
<organism evidence="4 5">
    <name type="scientific">Holothuria leucospilota</name>
    <name type="common">Black long sea cucumber</name>
    <name type="synonym">Mertensiothuria leucospilota</name>
    <dbReference type="NCBI Taxonomy" id="206669"/>
    <lineage>
        <taxon>Eukaryota</taxon>
        <taxon>Metazoa</taxon>
        <taxon>Echinodermata</taxon>
        <taxon>Eleutherozoa</taxon>
        <taxon>Echinozoa</taxon>
        <taxon>Holothuroidea</taxon>
        <taxon>Aspidochirotacea</taxon>
        <taxon>Aspidochirotida</taxon>
        <taxon>Holothuriidae</taxon>
        <taxon>Holothuria</taxon>
    </lineage>
</organism>
<comment type="subcellular location">
    <subcellularLocation>
        <location evidence="1">Membrane</location>
        <topology evidence="1">Multi-pass membrane protein</topology>
    </subcellularLocation>
</comment>
<dbReference type="OrthoDB" id="6499973at2759"/>
<evidence type="ECO:0000259" key="3">
    <source>
        <dbReference type="PROSITE" id="PS50850"/>
    </source>
</evidence>
<dbReference type="Proteomes" id="UP001152320">
    <property type="component" value="Chromosome 19"/>
</dbReference>
<feature type="transmembrane region" description="Helical" evidence="2">
    <location>
        <begin position="253"/>
        <end position="271"/>
    </location>
</feature>
<dbReference type="InterPro" id="IPR036259">
    <property type="entry name" value="MFS_trans_sf"/>
</dbReference>
<feature type="transmembrane region" description="Helical" evidence="2">
    <location>
        <begin position="69"/>
        <end position="89"/>
    </location>
</feature>
<feature type="transmembrane region" description="Helical" evidence="2">
    <location>
        <begin position="40"/>
        <end position="57"/>
    </location>
</feature>
<accession>A0A9Q0YK67</accession>